<dbReference type="OrthoDB" id="5582218at2759"/>
<proteinExistence type="predicted"/>
<dbReference type="InterPro" id="IPR003114">
    <property type="entry name" value="Phox_assoc"/>
</dbReference>
<evidence type="ECO:0000313" key="6">
    <source>
        <dbReference type="Proteomes" id="UP000326565"/>
    </source>
</evidence>
<feature type="region of interest" description="Disordered" evidence="3">
    <location>
        <begin position="570"/>
        <end position="600"/>
    </location>
</feature>
<feature type="compositionally biased region" description="Pro residues" evidence="3">
    <location>
        <begin position="488"/>
        <end position="497"/>
    </location>
</feature>
<dbReference type="Proteomes" id="UP000326565">
    <property type="component" value="Unassembled WGS sequence"/>
</dbReference>
<feature type="region of interest" description="Disordered" evidence="3">
    <location>
        <begin position="1"/>
        <end position="59"/>
    </location>
</feature>
<reference evidence="5 6" key="1">
    <citation type="submission" date="2019-04" db="EMBL/GenBank/DDBJ databases">
        <title>Friends and foes A comparative genomics study of 23 Aspergillus species from section Flavi.</title>
        <authorList>
            <consortium name="DOE Joint Genome Institute"/>
            <person name="Kjaerbolling I."/>
            <person name="Vesth T."/>
            <person name="Frisvad J.C."/>
            <person name="Nybo J.L."/>
            <person name="Theobald S."/>
            <person name="Kildgaard S."/>
            <person name="Isbrandt T."/>
            <person name="Kuo A."/>
            <person name="Sato A."/>
            <person name="Lyhne E.K."/>
            <person name="Kogle M.E."/>
            <person name="Wiebenga A."/>
            <person name="Kun R.S."/>
            <person name="Lubbers R.J."/>
            <person name="Makela M.R."/>
            <person name="Barry K."/>
            <person name="Chovatia M."/>
            <person name="Clum A."/>
            <person name="Daum C."/>
            <person name="Haridas S."/>
            <person name="He G."/>
            <person name="LaButti K."/>
            <person name="Lipzen A."/>
            <person name="Mondo S."/>
            <person name="Riley R."/>
            <person name="Salamov A."/>
            <person name="Simmons B.A."/>
            <person name="Magnuson J.K."/>
            <person name="Henrissat B."/>
            <person name="Mortensen U.H."/>
            <person name="Larsen T.O."/>
            <person name="Devries R.P."/>
            <person name="Grigoriev I.V."/>
            <person name="Machida M."/>
            <person name="Baker S.E."/>
            <person name="Andersen M.R."/>
        </authorList>
    </citation>
    <scope>NUCLEOTIDE SEQUENCE [LARGE SCALE GENOMIC DNA]</scope>
    <source>
        <strain evidence="5 6">CBS 151.66</strain>
    </source>
</reference>
<evidence type="ECO:0000259" key="4">
    <source>
        <dbReference type="PROSITE" id="PS51207"/>
    </source>
</evidence>
<dbReference type="PROSITE" id="PS51207">
    <property type="entry name" value="PXA"/>
    <property type="match status" value="1"/>
</dbReference>
<dbReference type="Pfam" id="PF02194">
    <property type="entry name" value="PXA"/>
    <property type="match status" value="1"/>
</dbReference>
<sequence length="664" mass="72625">MSGEPSRPGLHPLSHLKAGPTTSSSKSTASANLRPSSRASNRPRLQKDASRDSQVNATSDKATNALIRRVLCPQPGNYGSASTPQSPEELLPPLTSSNEVDRQLYALISVIIKEFVFSWYSKITSDQILVNEVVQVIAHCTRAVEQRLRDTDVSQLILDEIPALVEAHIISSRLAREQSQLSGFSPSVREIYHTLNPHPSLSPIPDPLDTNTVIQQAENEARYRQLLVHGMLAVLLPTEDLENACLRTLVCDILADLIIGNQVSGRMCEGWFLWESVTKILDIVRSRQSHEVDATTAVPHEQSQLQKFGLLSPKEEFERHHSSSKGQLRIPDWVWDTLQLVYLVYVTLRFILTGIFRVASVPVSSPSSFTALTSHANEAPASCNPPWKRPVLDYRIFGMLSQLLDIPRRMPWLGGLLALFQYLILAGPGRLGDTDSVLDRFLHETIQDHVLTPTLLPNLLLASRAALFPSNARSTQAAGANRDCAPAPHLPVHPPASPTETNPPSDAAGASNASSSVSTPSIPATAPSLSPEQRPSAAEIASIKRRCAVSILSLVPRPIARRFLGVPAKIANGHPPPERQGHPNAPNEQNSAISPDPLSDGDLEESLLLATIETEILDLFADEYCNKHLIYSIIETALTKLLPELSERSVTELMEDRGVSLDSD</sequence>
<dbReference type="EMBL" id="ML732157">
    <property type="protein sequence ID" value="KAB8078584.1"/>
    <property type="molecule type" value="Genomic_DNA"/>
</dbReference>
<dbReference type="SMART" id="SM00313">
    <property type="entry name" value="PXA"/>
    <property type="match status" value="1"/>
</dbReference>
<organism evidence="5 6">
    <name type="scientific">Aspergillus leporis</name>
    <dbReference type="NCBI Taxonomy" id="41062"/>
    <lineage>
        <taxon>Eukaryota</taxon>
        <taxon>Fungi</taxon>
        <taxon>Dikarya</taxon>
        <taxon>Ascomycota</taxon>
        <taxon>Pezizomycotina</taxon>
        <taxon>Eurotiomycetes</taxon>
        <taxon>Eurotiomycetidae</taxon>
        <taxon>Eurotiales</taxon>
        <taxon>Aspergillaceae</taxon>
        <taxon>Aspergillus</taxon>
        <taxon>Aspergillus subgen. Circumdati</taxon>
    </lineage>
</organism>
<evidence type="ECO:0000313" key="5">
    <source>
        <dbReference type="EMBL" id="KAB8078584.1"/>
    </source>
</evidence>
<accession>A0A5N5XGE9</accession>
<keyword evidence="2" id="KW-0963">Cytoplasm</keyword>
<feature type="compositionally biased region" description="Low complexity" evidence="3">
    <location>
        <begin position="21"/>
        <end position="31"/>
    </location>
</feature>
<dbReference type="GO" id="GO:0035091">
    <property type="term" value="F:phosphatidylinositol binding"/>
    <property type="evidence" value="ECO:0007669"/>
    <property type="project" value="TreeGrafter"/>
</dbReference>
<dbReference type="PANTHER" id="PTHR22999:SF23">
    <property type="entry name" value="SORTING NEXIN-16"/>
    <property type="match status" value="1"/>
</dbReference>
<gene>
    <name evidence="5" type="ORF">BDV29DRAFT_202091</name>
</gene>
<dbReference type="GO" id="GO:0045022">
    <property type="term" value="P:early endosome to late endosome transport"/>
    <property type="evidence" value="ECO:0007669"/>
    <property type="project" value="TreeGrafter"/>
</dbReference>
<dbReference type="PANTHER" id="PTHR22999">
    <property type="entry name" value="PX SERINE/THREONINE KINASE PXK"/>
    <property type="match status" value="1"/>
</dbReference>
<keyword evidence="6" id="KW-1185">Reference proteome</keyword>
<name>A0A5N5XGE9_9EURO</name>
<dbReference type="InterPro" id="IPR051837">
    <property type="entry name" value="SortingNexin/PXDomain-PKLike"/>
</dbReference>
<feature type="domain" description="PXA" evidence="4">
    <location>
        <begin position="97"/>
        <end position="285"/>
    </location>
</feature>
<evidence type="ECO:0000256" key="3">
    <source>
        <dbReference type="SAM" id="MobiDB-lite"/>
    </source>
</evidence>
<protein>
    <submittedName>
        <fullName evidence="5">PXA domain-containing protein</fullName>
    </submittedName>
</protein>
<evidence type="ECO:0000256" key="1">
    <source>
        <dbReference type="ARBA" id="ARBA00004496"/>
    </source>
</evidence>
<dbReference type="GO" id="GO:0005770">
    <property type="term" value="C:late endosome"/>
    <property type="evidence" value="ECO:0007669"/>
    <property type="project" value="TreeGrafter"/>
</dbReference>
<feature type="region of interest" description="Disordered" evidence="3">
    <location>
        <begin position="477"/>
        <end position="534"/>
    </location>
</feature>
<feature type="compositionally biased region" description="Low complexity" evidence="3">
    <location>
        <begin position="503"/>
        <end position="531"/>
    </location>
</feature>
<dbReference type="GO" id="GO:0005769">
    <property type="term" value="C:early endosome"/>
    <property type="evidence" value="ECO:0007669"/>
    <property type="project" value="TreeGrafter"/>
</dbReference>
<dbReference type="AlphaFoldDB" id="A0A5N5XGE9"/>
<evidence type="ECO:0000256" key="2">
    <source>
        <dbReference type="ARBA" id="ARBA00022490"/>
    </source>
</evidence>
<comment type="subcellular location">
    <subcellularLocation>
        <location evidence="1">Cytoplasm</location>
    </subcellularLocation>
</comment>